<organism evidence="5 6">
    <name type="scientific">Cyanobium usitatum str. Tous</name>
    <dbReference type="NCBI Taxonomy" id="2116684"/>
    <lineage>
        <taxon>Bacteria</taxon>
        <taxon>Bacillati</taxon>
        <taxon>Cyanobacteriota</taxon>
        <taxon>Cyanophyceae</taxon>
        <taxon>Synechococcales</taxon>
        <taxon>Prochlorococcaceae</taxon>
        <taxon>Cyanobium</taxon>
    </lineage>
</organism>
<feature type="compositionally biased region" description="Low complexity" evidence="3">
    <location>
        <begin position="3925"/>
        <end position="3937"/>
    </location>
</feature>
<dbReference type="InterPro" id="IPR018511">
    <property type="entry name" value="Hemolysin-typ_Ca-bd_CS"/>
</dbReference>
<feature type="compositionally biased region" description="Basic and acidic residues" evidence="3">
    <location>
        <begin position="4387"/>
        <end position="4399"/>
    </location>
</feature>
<feature type="compositionally biased region" description="Basic and acidic residues" evidence="3">
    <location>
        <begin position="3377"/>
        <end position="3387"/>
    </location>
</feature>
<dbReference type="Gene3D" id="2.150.10.10">
    <property type="entry name" value="Serralysin-like metalloprotease, C-terminal"/>
    <property type="match status" value="6"/>
</dbReference>
<dbReference type="Pfam" id="PF14252">
    <property type="entry name" value="DUF4347"/>
    <property type="match status" value="1"/>
</dbReference>
<reference evidence="5 6" key="1">
    <citation type="journal article" date="2018" name="Environ. Microbiol.">
        <title>Ecological and genomic features of two widespread freshwater picocyanobacteria.</title>
        <authorList>
            <person name="Cabello-Yeves P.J."/>
            <person name="Picazo A."/>
            <person name="Camacho A."/>
            <person name="Callieri C."/>
            <person name="Rosselli R."/>
            <person name="Roda-Garcia J.J."/>
            <person name="Coutinho F.H."/>
            <person name="Rodriguez-Valera F."/>
        </authorList>
    </citation>
    <scope>NUCLEOTIDE SEQUENCE [LARGE SCALE GENOMIC DNA]</scope>
    <source>
        <strain evidence="5 6">Tous</strain>
    </source>
</reference>
<comment type="caution">
    <text evidence="5">The sequence shown here is derived from an EMBL/GenBank/DDBJ whole genome shotgun (WGS) entry which is preliminary data.</text>
</comment>
<dbReference type="Gene3D" id="2.60.120.560">
    <property type="entry name" value="Exo-inulinase, domain 1"/>
    <property type="match status" value="2"/>
</dbReference>
<dbReference type="Proteomes" id="UP000243002">
    <property type="component" value="Unassembled WGS sequence"/>
</dbReference>
<accession>A0A2P7MXS1</accession>
<feature type="region of interest" description="Disordered" evidence="3">
    <location>
        <begin position="3925"/>
        <end position="3945"/>
    </location>
</feature>
<dbReference type="InterPro" id="IPR050557">
    <property type="entry name" value="RTX_toxin/Mannuronan_C5-epim"/>
</dbReference>
<proteinExistence type="predicted"/>
<dbReference type="OrthoDB" id="568326at2"/>
<dbReference type="EMBL" id="PXXO01000005">
    <property type="protein sequence ID" value="PSJ06006.1"/>
    <property type="molecule type" value="Genomic_DNA"/>
</dbReference>
<sequence>MDLSTQYNPTTTGWGVTNTWVEELYPSGTGIPGCDVPLLGSDDQSQWLGDFNVEGLLGTLDPPGEGSEIISLATSWTSSWESRPWAEAGAPALDLITGVASSAPQPPVVRELLILDAGVDALEELRAGVKAGVAVAVLDGARDGVEQINELLAGYSTLDALHIVSHGSEGSLQLGSTQLNSANLARYATDLQQWGTALASGGDLMVYGCDLAAGPAGQSFLQQLSALTGADVAASDDPTGSALLGGDWDLERTTGAIESGLAFSDSLLATYQSVLAETLSPQVEAGIASGLNTLEQFANSISQLEALTTDLPIVGKSISSVLNLGQRLNDELLQPIKTYLAAYDPADSAALVAGLNALLPDPIQLIDESTAGVVRIRVQGLSFSATKEDIQASLGAEAETLGLDLGAGGLLDFTPTIAMGGTDGFVIGFDLDPTKAPGEAFFVDFTGASLNVSVETPFANKTPGETFDFDVELGMLGGVKVVDGSFDLNANIAFSFADPTLTANDILGSAISSLVTVTPTASFNATLNVSASLGGESVGSGQIGVALTGDAFSEYDIDVTVSNQSLKNFSNITPGDVVSALSELGNNLQALASSFNLPGGIPFVEDQIADILDFAAQLQDLTKQLFDLGLQGGTEFLASALSSNATFQVVVDGVASGLITVYAGTSLAGLVAAVQAQLPAGLEASLDNGRLAIRTTGDGIESLKFSNVNAVAQAAFGFADSQSALPFYDFVTFQDLEALINPYLPAGFSITYDPLLKTIGFDLELFGQTQADVELNFTKDIDLGGLATLSLAGGGTASVDAAARLKLAAAFDLTPLSLSTKITDLNGGLGIRTNTGVSPDLNFQFANGTTGAVDLDVPDVLAPTATVADLIAALTSQTAGRLAVEINFTQDGLILRDTTHTPSTTNTFKVAFAPGSAAALDLGFGIGVADVDDNGRLDGSTIISRLFLKPYDSGTGAGSSIAAGFELSATDLHLGASLGILEVGVTGGTSAPIQLAIRGALLDPDGSGSIYLPELSVDPAASLALGFGTYAGGANLSGAFTPLAVGDELGSFDLGLSFDCADTYGIDLGGELAAISVKLKVESISSLVPLIVPDVDIDAGSLPNFSAILESFENLSIPQLLALVADIVEKFKDLPLISTQLPLLDQSIGDLVSFISDKIDTIVGDFSTMQDDLSALLEATINGLQAGGSVNGQPLGAALVALGSERQELLFHALEHLDGAIQAVPADLNLLFDGGSPKILALAAAFRSLREVVQVIDDEVPAAQAVVDYFSVPVTSGVPALASRSFFRQVSDLLPSGDRIVQVLMKALGLELLDLSDPANAAILTAISEAQAAADLLITNVPSLPSGDLGPLSVPRDAAQDDLDSALAALGSVSVRLGAAITDQNVFAALRAVSDLADAISGIQSALKMLVNAADPIFDIAISELKTFLSDVISGVRSKVFEAFPLGALTFSLPEGGKALQIDLHVARSITEDVVVEVDLDTGLPDFVPLNFNGAIAGQINLLADFRFGFGIDLDDSSLNYLDPYLAADSEVALSASLDLAITADATIGGLTLGITDGFIKLNNTIDLGADNAVGGADVDADTYGDPVGTGAILALGLNDPTPGDGRVYFPEIAAAIDPRLEAALLVYLPVDVNGTTFDIFAQATLNNFTDFDFTISDLPQGLIDEIVNGLTELNLANILAGLKTLLGALESGLKSDLISQIPGIGDDLSSVGDVLGDVNGFITEFETWINNTLGVVGLTADNVLALLKKFLFDTLGPGATTGTPEDLLPSFTPLNILFLNAATDGVNTSVLDWEDIPLTFTGAGNLLNDADAGFDFDLEIGFNKTIEVPLDFGFEGMGLELDSDALLNLSITPSLGLAFGLTRSQGFYVDLDRTGGELLVDAYLDESSSLDLKLWFLDLSATVAPVEDMNHDGDADDTLDEVADRIDYNRDGVIDNISVAELGDSDSNGEITGGVGIFGAAALSFGTGKLTFNDLENFAPNFDFTAKADLDLFFEAALAGQQALPDLEALLDIDWNFSLDNPSNPANLPEVRFANVRLDLGDFFRDNVAPVIAVFEDYLQPLQAIFDVVNAEIPVISELAELLGQDPVTFLDLVGLLGSGFDDVAKYIETLDNIVDIITTITGIASGLGSGYIEFGDLSLPDVDVTKASSRSAIKSFDNPTALSADAAAILSQLGGVTEGITALKAGKTSTSSTGVTNGQFFFPIIDQPFGTLAGLLLGQTRDLVVWDLPDFVAEFNYKQLFGPILPPVPLFVSIFGNFEFATDFAIGFDTRGIQKSFADFYQGFYLRDWADDDNNGILDDGETTEARELGLDLEFGAGAELNVVVASAGVEGGISASITADWHDVNEDGKFYIDELGQRLEQGIECIFELSGKLEAFLRAFVKLGFDTPFGFVTLFEESLDLLNVTLLDFSVSCPPLPIPQPGRWEDPLTQATIILNIGPEAGQRQPGATDIAETVEVFGERLTDDDPDTDLRALDAGIIDSDGDGDIDSDDVGAWVAGGNTLDVLIDLNSDNKIDTDEARLLEDFNRNGTICTTEEDKRSVLLIGFGQWQLFLDNATLIRGDGGAEDDQILFDHSVWVAGDLSGGAGKDNIVGGQGNDLIEGGDEEDILIGGFGNDTIRGDAGDDQIFGNAGIDDLSGGEGNDNLFGDNGDNIQPFVLDLQGDPVAPETLVLLSSLGDTLRGGGGEDNLFGEWGNDKLYGESGPDQLSGGQGDDELYGGNDPDLLEGNEGSDKIYGEAGNDLLFGEADSFATNLDGDDLLDGGTENDTLRDDYGNDTAIGGFGDDFIVTGIGNDVIFGDVDPRVAGSAPAGYSGMDTIYADRDGLPITDDGFGLGNGNDYVEGGANADTIFSGAGNDRVIGGSSPFSAEPLFTGLDGADLIYAQDGDDIIAGDNAKIGTAGDASSAATVQTYAEGGAGIDIIYGGSGKDWIFGGGAGDKLYGDEAGGADDDIVVGDQGSLSATKLEALHSAIVGSGGADQIYGYGGDDILLGGDDSDLLVGNLGNDLLVGDNGTVTLALGVVNRVETRDPSFGGDDQIYGDAGSDIAFGGIGDDFIYGGGDNNSDGGDILFGDHGVAAFLDNSADENDLFSTDPTYGGEDFILGGFGDDIIVGGSGGDDNTPTGGDLLYGNSGNDVIAGDNVRIDRTDNSALPSIQKIYSLFTSTGGDDRIWGGTGSDVAIGGFGNDEGHGEDGSDILLGDNGEVIFNDASAPDPASLDIIRSTALDDGGIDILTGDEGNDVIIGGSKGDTLYGDDATASHGVADGDDVLLGDNAEIFLAGTSGRLLVQVVGMAAPSAIDRIASTDIIETTGGADTIEGNAGNDLIIGGVNNGDMDKLYGDADTAKPNLDGIDVILGDSGLVEFGLEGTPNRNSLDRVRSHTDETPDGLGGADLISGNAGADLAMGGTGGDAIYGDDDIAAAADQDGSDTLLGDNGVIDLAAMSAGASASGDELRLWGGSVALIRTTDSLAATGGQDTIEGNAAGDRIAGGVDRDSLYGDAITIGSFDGNDTILGDNGSWQWLSDGDLAKVPEAGLANPGLVAGFSSVNTNITTLDLVTTEGPAIGDRDTIEGDAGSDWLFGGTGADLIYGDDTDGSGPATNNDLIFGDHGRIYPQFSVLPAFPSRNFFSIDTGDTAGGEGDQLFGEEGSDILLGQQGDDRIFGGSGDDDMIGGHNVSGGFDELTSPQITAELNPPVNDLMDGGSGNDAMAGDNATIWRRGDDLSPRFRALNNAAGPIYNTSGDGASVTPTITTNVGTSYQSDPNDVVGRDIRLLDHSDAVELNPLGRFGADVIAGGADKDLMFGQLGNDLIAGDGFIGADDLDANSITHTLTVTDSVVVGNTDQTLYLNIPELASDGDDYIEGNGGSDLIYGGLGQDDIIGGSSSLFGLDAEQLRPDGADIIFGGAGNPVRLTRNDFVGSTDTDTGTAVGTGALPTGDDPRIALEDRHSRDSDFILGDNGNIFRLVKGGASGTNPTDAKDTFLSFNYDLNSSFENRGTNRIVVRAMQQLDYTLGGADRQGGSYANGAANADNGAGDLIHGESGDDFIYGMTGSDVLFGESDDDDLIGGYGNDWISGGTGQDGVLGDDGLLFTSRNNSTVGEGLYGIAALLTTDPNTKYSNGNVLNEVISTPGTIQLATINVGGQLKKTAELTPFSFDPYWAATDDEFPDNEINTPFADDIIFGGLDSDFLHGGSGDDAISGAEALEHAYVPLYNLDGTLQGTLQDLGYNAFTLTLNPGASVTNPNPGDVLSFFREDADGRHLNNRFRAGEFDLYDEYDPLRKVLLDGQGNLRKSAAQGTAYEFLLNFDSTEGLFRAGGTVPKATGQQTESYLAVNDDGNDAIFGDLGNDWLVGGTGRDNLYGGWGNDLLNVDDNQSTNGNRNDTPDTHPTYEDRAYGGAGRDLLIANTGGDRLIDWVGEYNSYLVPFAPFGMATVSRTLQPTLPEFLYALSAGDGADPSRYRDAVGPTPPTPTNNDPNPSRNGEPFGELGLVLQKDFAWRDQTGAPADPQAGNIPGGKRDVLRSADFNDGTAQGMFVDAGTWTVSGGSYQVAPASAGADALSVYNPDVYIPSYFEVLATINAVKPTGGTNANGYLIFDYYSSTDFKFAGINVSTNKLEIGRRTASGWIVDKQAAFTSSLKSGIDYNLFLAVNGSVVTLTVNNATTLSFTFAARIDASGTQHRINEGMLGLGARNAKSSIDNLRLQRIAPTFSYDKALDFSTAPPADQFQAPLQGNLSTQTGRYVVTSGSTPTMDLVNMEVASSSTLQLTSKLSTTGQGGFVFDYYSATDYKFVTIDAKTGKLLIGHVTNSGTVIDATINSALIKSGTDLSLGVTLQGSTIAVSLNGQQLLSRSYNALLTDGEFGLFSINGATSFDIFQIQTTSS</sequence>
<evidence type="ECO:0000256" key="3">
    <source>
        <dbReference type="SAM" id="MobiDB-lite"/>
    </source>
</evidence>
<dbReference type="InterPro" id="IPR001343">
    <property type="entry name" value="Hemolysn_Ca-bd"/>
</dbReference>
<dbReference type="InterPro" id="IPR011049">
    <property type="entry name" value="Serralysin-like_metalloprot_C"/>
</dbReference>
<dbReference type="Pfam" id="PF00353">
    <property type="entry name" value="HemolysinCabind"/>
    <property type="match status" value="25"/>
</dbReference>
<dbReference type="InterPro" id="IPR025592">
    <property type="entry name" value="DUF4347"/>
</dbReference>
<comment type="subcellular location">
    <subcellularLocation>
        <location evidence="1">Secreted</location>
    </subcellularLocation>
</comment>
<feature type="region of interest" description="Disordered" evidence="3">
    <location>
        <begin position="2695"/>
        <end position="2733"/>
    </location>
</feature>
<dbReference type="PANTHER" id="PTHR38340:SF1">
    <property type="entry name" value="S-LAYER PROTEIN"/>
    <property type="match status" value="1"/>
</dbReference>
<evidence type="ECO:0000313" key="6">
    <source>
        <dbReference type="Proteomes" id="UP000243002"/>
    </source>
</evidence>
<dbReference type="PROSITE" id="PS00018">
    <property type="entry name" value="EF_HAND_1"/>
    <property type="match status" value="1"/>
</dbReference>
<dbReference type="GO" id="GO:0005509">
    <property type="term" value="F:calcium ion binding"/>
    <property type="evidence" value="ECO:0007669"/>
    <property type="project" value="InterPro"/>
</dbReference>
<feature type="region of interest" description="Disordered" evidence="3">
    <location>
        <begin position="4375"/>
        <end position="4399"/>
    </location>
</feature>
<feature type="domain" description="DUF4347" evidence="4">
    <location>
        <begin position="112"/>
        <end position="275"/>
    </location>
</feature>
<dbReference type="SUPFAM" id="SSF51120">
    <property type="entry name" value="beta-Roll"/>
    <property type="match status" value="7"/>
</dbReference>
<evidence type="ECO:0000259" key="4">
    <source>
        <dbReference type="Pfam" id="PF14252"/>
    </source>
</evidence>
<gene>
    <name evidence="5" type="ORF">C7K55_06140</name>
</gene>
<evidence type="ECO:0000256" key="2">
    <source>
        <dbReference type="ARBA" id="ARBA00022525"/>
    </source>
</evidence>
<dbReference type="PROSITE" id="PS00330">
    <property type="entry name" value="HEMOLYSIN_CALCIUM"/>
    <property type="match status" value="9"/>
</dbReference>
<keyword evidence="2" id="KW-0964">Secreted</keyword>
<dbReference type="InterPro" id="IPR018247">
    <property type="entry name" value="EF_Hand_1_Ca_BS"/>
</dbReference>
<name>A0A2P7MXS1_9CYAN</name>
<keyword evidence="6" id="KW-1185">Reference proteome</keyword>
<evidence type="ECO:0000256" key="1">
    <source>
        <dbReference type="ARBA" id="ARBA00004613"/>
    </source>
</evidence>
<evidence type="ECO:0000313" key="5">
    <source>
        <dbReference type="EMBL" id="PSJ06006.1"/>
    </source>
</evidence>
<feature type="compositionally biased region" description="Polar residues" evidence="3">
    <location>
        <begin position="4376"/>
        <end position="4386"/>
    </location>
</feature>
<dbReference type="RefSeq" id="WP_106502525.1">
    <property type="nucleotide sequence ID" value="NZ_PXXO01000005.1"/>
</dbReference>
<dbReference type="GO" id="GO:0005576">
    <property type="term" value="C:extracellular region"/>
    <property type="evidence" value="ECO:0007669"/>
    <property type="project" value="UniProtKB-SubCell"/>
</dbReference>
<dbReference type="PRINTS" id="PR00313">
    <property type="entry name" value="CABNDNGRPT"/>
</dbReference>
<feature type="region of interest" description="Disordered" evidence="3">
    <location>
        <begin position="4462"/>
        <end position="4491"/>
    </location>
</feature>
<dbReference type="PANTHER" id="PTHR38340">
    <property type="entry name" value="S-LAYER PROTEIN"/>
    <property type="match status" value="1"/>
</dbReference>
<feature type="region of interest" description="Disordered" evidence="3">
    <location>
        <begin position="3376"/>
        <end position="3395"/>
    </location>
</feature>
<protein>
    <recommendedName>
        <fullName evidence="4">DUF4347 domain-containing protein</fullName>
    </recommendedName>
</protein>